<accession>A3MVW4</accession>
<evidence type="ECO:0000256" key="2">
    <source>
        <dbReference type="ARBA" id="ARBA00011738"/>
    </source>
</evidence>
<dbReference type="InterPro" id="IPR052078">
    <property type="entry name" value="Trehalose_Metab_GTase"/>
</dbReference>
<feature type="domain" description="Glycosyl transferase family 1" evidence="7">
    <location>
        <begin position="206"/>
        <end position="374"/>
    </location>
</feature>
<dbReference type="SUPFAM" id="SSF53756">
    <property type="entry name" value="UDP-Glycosyltransferase/glycogen phosphorylase"/>
    <property type="match status" value="1"/>
</dbReference>
<dbReference type="OrthoDB" id="132546at2157"/>
<dbReference type="CAZy" id="GT4">
    <property type="family name" value="Glycosyltransferase Family 4"/>
</dbReference>
<dbReference type="AlphaFoldDB" id="A3MVW4"/>
<sequence length="402" mass="46174">MIEKYAEFVGEQEIDAIYKLAQRLSDLSILHVNSTAAGGGVAEILQRMIPLMRELGLRADWKVIRGDEEFFTATKTFHNALQMGKAVEVPPHLYQVYEKWQEINANELDLDYDVVFIHDPQPAGLVKYRKRGWWIWRCHIDLSTPHPEVWTFLRRYVSQYHAAIFHIPEFARDDLEIPQLAIPPSIDPLSPKNREIPHTTVERVLKKFDVDPERPLLLQVSRFDWAKDPLGVIQAYKYAKRHVPDLQLVYLGSPAHDDPEGEAVYRETVKAAGGDKDIHLLMLPPDSHLEVNAFQRAADVVMQKSIREGFGLTVSEALWKKKPVIGGRAGGIKIQVIHGVTGFLATTPRTAAHYTVFLLREPKIREEMGRAGREHVRRNFLITHQLRRYLMAIAFVTKRHRV</sequence>
<dbReference type="HOGENOM" id="CLU_045353_0_0_2"/>
<dbReference type="PANTHER" id="PTHR47779:SF1">
    <property type="entry name" value="SYNTHASE (CCG-9), PUTATIVE (AFU_ORTHOLOGUE AFUA_3G12100)-RELATED"/>
    <property type="match status" value="1"/>
</dbReference>
<evidence type="ECO:0000256" key="3">
    <source>
        <dbReference type="ARBA" id="ARBA00022526"/>
    </source>
</evidence>
<name>A3MVW4_PYRCJ</name>
<dbReference type="GO" id="GO:0006006">
    <property type="term" value="P:glucose metabolic process"/>
    <property type="evidence" value="ECO:0007669"/>
    <property type="project" value="UniProtKB-KW"/>
</dbReference>
<evidence type="ECO:0000256" key="5">
    <source>
        <dbReference type="ARBA" id="ARBA00022679"/>
    </source>
</evidence>
<dbReference type="Pfam" id="PF00534">
    <property type="entry name" value="Glycos_transf_1"/>
    <property type="match status" value="1"/>
</dbReference>
<protein>
    <submittedName>
        <fullName evidence="9">Trehalose synthase (ADP-glucose)</fullName>
        <ecNumber evidence="9">2.4.1.-</ecNumber>
    </submittedName>
</protein>
<dbReference type="InterPro" id="IPR001296">
    <property type="entry name" value="Glyco_trans_1"/>
</dbReference>
<keyword evidence="5 9" id="KW-0808">Transferase</keyword>
<keyword evidence="3" id="KW-0313">Glucose metabolism</keyword>
<dbReference type="Gene3D" id="3.40.50.2000">
    <property type="entry name" value="Glycogen Phosphorylase B"/>
    <property type="match status" value="2"/>
</dbReference>
<organism evidence="9 10">
    <name type="scientific">Pyrobaculum calidifontis (strain DSM 21063 / JCM 11548 / VA1)</name>
    <dbReference type="NCBI Taxonomy" id="410359"/>
    <lineage>
        <taxon>Archaea</taxon>
        <taxon>Thermoproteota</taxon>
        <taxon>Thermoprotei</taxon>
        <taxon>Thermoproteales</taxon>
        <taxon>Thermoproteaceae</taxon>
        <taxon>Pyrobaculum</taxon>
    </lineage>
</organism>
<dbReference type="EC" id="2.4.1.-" evidence="9"/>
<keyword evidence="6" id="KW-0119">Carbohydrate metabolism</keyword>
<dbReference type="GeneID" id="4908448"/>
<dbReference type="KEGG" id="pcl:Pcal_1359"/>
<dbReference type="Pfam" id="PF21269">
    <property type="entry name" value="TreT_GT1"/>
    <property type="match status" value="1"/>
</dbReference>
<evidence type="ECO:0000256" key="6">
    <source>
        <dbReference type="ARBA" id="ARBA00023277"/>
    </source>
</evidence>
<dbReference type="GO" id="GO:0016757">
    <property type="term" value="F:glycosyltransferase activity"/>
    <property type="evidence" value="ECO:0007669"/>
    <property type="project" value="UniProtKB-KW"/>
</dbReference>
<dbReference type="EMBL" id="CP000561">
    <property type="protein sequence ID" value="ABO08781.1"/>
    <property type="molecule type" value="Genomic_DNA"/>
</dbReference>
<dbReference type="RefSeq" id="WP_011850039.1">
    <property type="nucleotide sequence ID" value="NC_009073.1"/>
</dbReference>
<gene>
    <name evidence="9" type="ordered locus">Pcal_1359</name>
</gene>
<dbReference type="Proteomes" id="UP000001431">
    <property type="component" value="Chromosome"/>
</dbReference>
<comment type="similarity">
    <text evidence="1">Belongs to the glycosyltransferase group 1 family. Glycosyltransferase 4 subfamily.</text>
</comment>
<keyword evidence="4 9" id="KW-0328">Glycosyltransferase</keyword>
<dbReference type="CDD" id="cd03792">
    <property type="entry name" value="GT4_trehalose_phosphorylase"/>
    <property type="match status" value="1"/>
</dbReference>
<dbReference type="STRING" id="410359.Pcal_1359"/>
<evidence type="ECO:0000256" key="1">
    <source>
        <dbReference type="ARBA" id="ARBA00009481"/>
    </source>
</evidence>
<feature type="domain" description="Trehalose synthase N-terminal" evidence="8">
    <location>
        <begin position="31"/>
        <end position="171"/>
    </location>
</feature>
<evidence type="ECO:0000313" key="10">
    <source>
        <dbReference type="Proteomes" id="UP000001431"/>
    </source>
</evidence>
<dbReference type="PANTHER" id="PTHR47779">
    <property type="entry name" value="SYNTHASE (CCG-9), PUTATIVE (AFU_ORTHOLOGUE AFUA_3G12100)-RELATED"/>
    <property type="match status" value="1"/>
</dbReference>
<reference evidence="9" key="1">
    <citation type="submission" date="2007-02" db="EMBL/GenBank/DDBJ databases">
        <title>Complete sequence of Pyrobaculum calidifontis JCM 11548.</title>
        <authorList>
            <consortium name="US DOE Joint Genome Institute"/>
            <person name="Copeland A."/>
            <person name="Lucas S."/>
            <person name="Lapidus A."/>
            <person name="Barry K."/>
            <person name="Glavina del Rio T."/>
            <person name="Dalin E."/>
            <person name="Tice H."/>
            <person name="Pitluck S."/>
            <person name="Chain P."/>
            <person name="Malfatti S."/>
            <person name="Shin M."/>
            <person name="Vergez L."/>
            <person name="Schmutz J."/>
            <person name="Larimer F."/>
            <person name="Land M."/>
            <person name="Hauser L."/>
            <person name="Kyrpides N."/>
            <person name="Mikhailova N."/>
            <person name="Cozen A.E."/>
            <person name="Fitz-Gibbon S.T."/>
            <person name="House C.H."/>
            <person name="Saltikov C."/>
            <person name="Lowe T.M."/>
            <person name="Richardson P."/>
        </authorList>
    </citation>
    <scope>NUCLEOTIDE SEQUENCE [LARGE SCALE GENOMIC DNA]</scope>
    <source>
        <strain evidence="9">JCM 11548</strain>
    </source>
</reference>
<proteinExistence type="inferred from homology"/>
<comment type="subunit">
    <text evidence="2">Homodimer.</text>
</comment>
<dbReference type="eggNOG" id="arCOG01407">
    <property type="taxonomic scope" value="Archaea"/>
</dbReference>
<evidence type="ECO:0000259" key="8">
    <source>
        <dbReference type="Pfam" id="PF21269"/>
    </source>
</evidence>
<evidence type="ECO:0000313" key="9">
    <source>
        <dbReference type="EMBL" id="ABO08781.1"/>
    </source>
</evidence>
<evidence type="ECO:0000259" key="7">
    <source>
        <dbReference type="Pfam" id="PF00534"/>
    </source>
</evidence>
<dbReference type="InterPro" id="IPR049438">
    <property type="entry name" value="TreT_GT1"/>
</dbReference>
<keyword evidence="10" id="KW-1185">Reference proteome</keyword>
<evidence type="ECO:0000256" key="4">
    <source>
        <dbReference type="ARBA" id="ARBA00022676"/>
    </source>
</evidence>